<dbReference type="InterPro" id="IPR036388">
    <property type="entry name" value="WH-like_DNA-bd_sf"/>
</dbReference>
<reference evidence="7 8" key="1">
    <citation type="submission" date="2017-08" db="EMBL/GenBank/DDBJ databases">
        <title>Pleomorphomonas carboxidotrophicus sp. nov., a new mesophilic hydrogenogenic carboxidotroph.</title>
        <authorList>
            <person name="Esquivel-Elizondo S."/>
            <person name="Krajmalnik-Brown R."/>
            <person name="Maldonado J."/>
        </authorList>
    </citation>
    <scope>NUCLEOTIDE SEQUENCE [LARGE SCALE GENOMIC DNA]</scope>
    <source>
        <strain evidence="7 8">SVCO-16</strain>
    </source>
</reference>
<dbReference type="SUPFAM" id="SSF53850">
    <property type="entry name" value="Periplasmic binding protein-like II"/>
    <property type="match status" value="1"/>
</dbReference>
<comment type="similarity">
    <text evidence="1">Belongs to the LysR transcriptional regulatory family.</text>
</comment>
<proteinExistence type="inferred from homology"/>
<evidence type="ECO:0000256" key="5">
    <source>
        <dbReference type="ARBA" id="ARBA00023163"/>
    </source>
</evidence>
<sequence>MAHLLNHAVAPENLDSFHQEMERYGCYSFDRRCLSLRLEQPLSFSGLSLRDLEYLDAVARQRHFGRAAAECGVSQPALSAQIKKLEAIIGVTVFERSPRRVLITAKGEEVLVRTRNILREARALLNEGRERPPLAGPLRIGALPTLGPYLLPSLIEPFRREWPDVELLISEDLTDALLKGVKSGEFDAVLLCRYADDGGILVQHLFFEPFLILHARDRHVEWPIEGLSAQVILLREGHCLRDQVHEACGQDVAYCGRRAQSLEMLRSMVAVGEGCSLVPALAAQSLDRPDGLTRCAAIPDPAIGRDVVLATRRSDGRTRELAAIRALIGGIAANLLSDAPR</sequence>
<protein>
    <recommendedName>
        <fullName evidence="6">HTH lysR-type domain-containing protein</fullName>
    </recommendedName>
</protein>
<dbReference type="Gene3D" id="1.10.10.10">
    <property type="entry name" value="Winged helix-like DNA-binding domain superfamily/Winged helix DNA-binding domain"/>
    <property type="match status" value="1"/>
</dbReference>
<evidence type="ECO:0000313" key="8">
    <source>
        <dbReference type="Proteomes" id="UP000231070"/>
    </source>
</evidence>
<keyword evidence="4" id="KW-0010">Activator</keyword>
<evidence type="ECO:0000256" key="3">
    <source>
        <dbReference type="ARBA" id="ARBA00023125"/>
    </source>
</evidence>
<dbReference type="InterPro" id="IPR036390">
    <property type="entry name" value="WH_DNA-bd_sf"/>
</dbReference>
<evidence type="ECO:0000259" key="6">
    <source>
        <dbReference type="PROSITE" id="PS50931"/>
    </source>
</evidence>
<dbReference type="PANTHER" id="PTHR30346">
    <property type="entry name" value="TRANSCRIPTIONAL DUAL REGULATOR HCAR-RELATED"/>
    <property type="match status" value="1"/>
</dbReference>
<dbReference type="Pfam" id="PF03466">
    <property type="entry name" value="LysR_substrate"/>
    <property type="match status" value="1"/>
</dbReference>
<dbReference type="GO" id="GO:0032993">
    <property type="term" value="C:protein-DNA complex"/>
    <property type="evidence" value="ECO:0007669"/>
    <property type="project" value="TreeGrafter"/>
</dbReference>
<evidence type="ECO:0000256" key="4">
    <source>
        <dbReference type="ARBA" id="ARBA00023159"/>
    </source>
</evidence>
<dbReference type="PANTHER" id="PTHR30346:SF26">
    <property type="entry name" value="HYDROGEN PEROXIDE-INDUCIBLE GENES ACTIVATOR"/>
    <property type="match status" value="1"/>
</dbReference>
<dbReference type="GO" id="GO:0003700">
    <property type="term" value="F:DNA-binding transcription factor activity"/>
    <property type="evidence" value="ECO:0007669"/>
    <property type="project" value="InterPro"/>
</dbReference>
<dbReference type="Gene3D" id="3.40.190.10">
    <property type="entry name" value="Periplasmic binding protein-like II"/>
    <property type="match status" value="2"/>
</dbReference>
<dbReference type="PRINTS" id="PR00039">
    <property type="entry name" value="HTHLYSR"/>
</dbReference>
<keyword evidence="8" id="KW-1185">Reference proteome</keyword>
<dbReference type="GO" id="GO:0003677">
    <property type="term" value="F:DNA binding"/>
    <property type="evidence" value="ECO:0007669"/>
    <property type="project" value="UniProtKB-KW"/>
</dbReference>
<dbReference type="Pfam" id="PF00126">
    <property type="entry name" value="HTH_1"/>
    <property type="match status" value="1"/>
</dbReference>
<accession>A0A2G9X499</accession>
<keyword evidence="2" id="KW-0805">Transcription regulation</keyword>
<dbReference type="EMBL" id="NQVN01000001">
    <property type="protein sequence ID" value="PIP01181.1"/>
    <property type="molecule type" value="Genomic_DNA"/>
</dbReference>
<evidence type="ECO:0000256" key="2">
    <source>
        <dbReference type="ARBA" id="ARBA00023015"/>
    </source>
</evidence>
<feature type="domain" description="HTH lysR-type" evidence="6">
    <location>
        <begin position="47"/>
        <end position="104"/>
    </location>
</feature>
<dbReference type="AlphaFoldDB" id="A0A2G9X499"/>
<evidence type="ECO:0000256" key="1">
    <source>
        <dbReference type="ARBA" id="ARBA00009437"/>
    </source>
</evidence>
<dbReference type="CDD" id="cd08411">
    <property type="entry name" value="PBP2_OxyR"/>
    <property type="match status" value="1"/>
</dbReference>
<evidence type="ECO:0000313" key="7">
    <source>
        <dbReference type="EMBL" id="PIP01181.1"/>
    </source>
</evidence>
<dbReference type="InterPro" id="IPR005119">
    <property type="entry name" value="LysR_subst-bd"/>
</dbReference>
<comment type="caution">
    <text evidence="7">The sequence shown here is derived from an EMBL/GenBank/DDBJ whole genome shotgun (WGS) entry which is preliminary data.</text>
</comment>
<gene>
    <name evidence="7" type="ORF">CJ014_03630</name>
</gene>
<dbReference type="InterPro" id="IPR000847">
    <property type="entry name" value="LysR_HTH_N"/>
</dbReference>
<name>A0A2G9X499_9HYPH</name>
<dbReference type="SUPFAM" id="SSF46785">
    <property type="entry name" value="Winged helix' DNA-binding domain"/>
    <property type="match status" value="1"/>
</dbReference>
<dbReference type="PROSITE" id="PS50931">
    <property type="entry name" value="HTH_LYSR"/>
    <property type="match status" value="1"/>
</dbReference>
<organism evidence="7 8">
    <name type="scientific">Pleomorphomonas carboxyditropha</name>
    <dbReference type="NCBI Taxonomy" id="2023338"/>
    <lineage>
        <taxon>Bacteria</taxon>
        <taxon>Pseudomonadati</taxon>
        <taxon>Pseudomonadota</taxon>
        <taxon>Alphaproteobacteria</taxon>
        <taxon>Hyphomicrobiales</taxon>
        <taxon>Pleomorphomonadaceae</taxon>
        <taxon>Pleomorphomonas</taxon>
    </lineage>
</organism>
<dbReference type="Proteomes" id="UP000231070">
    <property type="component" value="Unassembled WGS sequence"/>
</dbReference>
<keyword evidence="5" id="KW-0804">Transcription</keyword>
<dbReference type="FunFam" id="1.10.10.10:FF:000001">
    <property type="entry name" value="LysR family transcriptional regulator"/>
    <property type="match status" value="1"/>
</dbReference>
<keyword evidence="3" id="KW-0238">DNA-binding</keyword>